<dbReference type="InterPro" id="IPR008638">
    <property type="entry name" value="FhaB/CdiA-like_TPS"/>
</dbReference>
<dbReference type="InterPro" id="IPR008619">
    <property type="entry name" value="Filamentous_hemagglutn_rpt"/>
</dbReference>
<name>A0A4S4A848_9RHOO</name>
<feature type="region of interest" description="Disordered" evidence="1">
    <location>
        <begin position="1176"/>
        <end position="1211"/>
    </location>
</feature>
<dbReference type="Proteomes" id="UP000307956">
    <property type="component" value="Unassembled WGS sequence"/>
</dbReference>
<dbReference type="Gene3D" id="2.160.20.10">
    <property type="entry name" value="Single-stranded right-handed beta-helix, Pectin lyase-like"/>
    <property type="match status" value="1"/>
</dbReference>
<dbReference type="EMBL" id="SSOD01000028">
    <property type="protein sequence ID" value="THF54892.1"/>
    <property type="molecule type" value="Genomic_DNA"/>
</dbReference>
<dbReference type="Pfam" id="PF13332">
    <property type="entry name" value="Fil_haemagg_2"/>
    <property type="match status" value="2"/>
</dbReference>
<feature type="compositionally biased region" description="Low complexity" evidence="1">
    <location>
        <begin position="1176"/>
        <end position="1185"/>
    </location>
</feature>
<feature type="region of interest" description="Disordered" evidence="1">
    <location>
        <begin position="1617"/>
        <end position="1640"/>
    </location>
</feature>
<evidence type="ECO:0000313" key="4">
    <source>
        <dbReference type="Proteomes" id="UP000307956"/>
    </source>
</evidence>
<feature type="region of interest" description="Disordered" evidence="1">
    <location>
        <begin position="1706"/>
        <end position="1727"/>
    </location>
</feature>
<organism evidence="3 4">
    <name type="scientific">Pseudothauera rhizosphaerae</name>
    <dbReference type="NCBI Taxonomy" id="2565932"/>
    <lineage>
        <taxon>Bacteria</taxon>
        <taxon>Pseudomonadati</taxon>
        <taxon>Pseudomonadota</taxon>
        <taxon>Betaproteobacteria</taxon>
        <taxon>Rhodocyclales</taxon>
        <taxon>Zoogloeaceae</taxon>
        <taxon>Pseudothauera</taxon>
    </lineage>
</organism>
<evidence type="ECO:0000313" key="3">
    <source>
        <dbReference type="EMBL" id="THF54892.1"/>
    </source>
</evidence>
<protein>
    <submittedName>
        <fullName evidence="3">Filamentous hemagglutinin N-terminal domain-containing protein</fullName>
    </submittedName>
</protein>
<dbReference type="InterPro" id="IPR024973">
    <property type="entry name" value="ESPR"/>
</dbReference>
<sequence>MNKRCFRVVFNKTRAVLMAVAETARCRGKSAPARGGAPASALIATLRPVAFRLLAALGGVVWLPPLQAQIVADPAAAAGQRPAVSHTANGVPLVDIQKPSAAGVSRNTYRQFDVDGRGAILNNSRTNVQTRLGGWVQGNPHLAGGTARIILNEVNSANPSLLHGYVEVAGSRAQVVIANPAGIHCDGCGFINASRSTLTTGTPLVDGGNLLGYRVGGGTIRIEGQGLDDTATAYTDIIARAVETNAGIWANALSVTTGANRIDIDAAGHQTAATPITPDDGAAPAAFALDVAALGGMYAGKIHLIGTEAGLGVRNAGRIGAAAGEVVLSVDGRLLNTGTLQAQGAITLHTPDGIDNRGGLIRSADALTIETDRLINAGTLAADQGIGGKTVSITAHHIDNHAGAMRADTTLAIASGGTLDNGEGLIAAGQHLTLRDGAAVKTLAITGTGGTLAAGGNLTVEGRSLTSSDVLGGGNLHLHLTGDYTNTGWVQAGGTARVQAGGALANHGTLLAGSAFELAAAHIDNTGGLIRSADALTLETDRLINTGTQGEDQGIGGKTVSIAARDLDNRAGRMQAETTLNIASHGTLDNSEGLIAAGSLTLRDTDPAAKALQITNTGGTLAAAGALTVDSRGLTGDGDLLSAGSLHIRLIDDYANTGWLQAHGTADLRTAGTITNRSALLAGGALQLAAATLDNAGGLIRSADALTIETDRLTNTGTRGEDQGIEGRTVAIAAHELDNSTGAIRAVEALNITSHGTLDNSGGLIAAGNLTLRDGAAAKALAVTNTGGTLAAADALSVDSHGLTGDGDILSTGDIDLRLIGDYTHTGHLQADGDLRLETAGTLTNAAELLAGEALYLQAATLDNRAAGRIVGGQTRLLASASLTNCGLIDGQSVRVDTASLHNLGTGRLYGDHIALAATALEQRAEGEDKPVIAARERLDIGAQTLVNDEGAQIFSAEDLAIGGALDADGRATGSADTLTNTGATIEALGNLDIAAQTLRNLNAGLTTKQSVVGTTHYDKFTPSDTSVLLDTADYPGAKIGDVHTEWRYVGSYRFRQYRRYVYSGTTTETKVNQSRPGSLRSGGGLRLTGNVTNQDSRIIAGGALDITGATLDNLASEGTRITTYSGTAYFYDYDGHKSCSSSGGCYDIDSWSYNPAATLETFALPAGEVVEYARAPGSDAESPSASPPAAQPNPDLPEQGAPDLEVPEPALPERTVPGTGVATLPVGQLRLDLGGLFQPNPDPQGGYLIETDPRFADYRQWLSSTYLLDALGLDPADTQKRLGDGFYEQRLIREQIAQLTGRRYLAGYADDESQYLALMNAGVTFAEALQLVPGVALSPEQIAQLTSDIVWLVEQTVTLPDGTTARALVPQVYVQVRPGDLEPSTGLMAGNEVRIDLTGDFTNSGTVAGRSLLALDADNLRNLGGTLAADGVRLDAINDLTHLGGSIIARDALVARAGGDLTAASTVHSSTAAQGASRASRTNLDRVAGFYVTGDAGILLASAGNDLTLAGALIHNAGADGQTLVTAGRDLNLSTVTEADHIRSVRNSRNYVAHGGTREVGTQIEAAGDLTLAAGNNLTARAATVSSEAGALTAAAGNDLTLEAGRETYAFESARRTKKSGTFSSSTKTERLEYEADTSVGSSFAGRTVDLQAGRDLTVSASMVVSDEALALTAMRDVILDTAQDLQNETRYRKESRSGFTSSMGSIGYGTSSLQENGKSRTVTQATSTLSGENVAIASGRDTVIRAGAVLADQDVTLLAGRNVDLLAAADTQHTETHFKSKSSGHSFSPDLFGKTTIYSKTSASQDGTGSSTEYRTSLLSANSGNLTVRAGLDDQHKETGQGNVTTQGADLLAGEAITVSGNAIDLQAVAGEASSHVVTKTKSFTLGARAAGLIGGRIAALGDAVERARDTDNDRLKGALALKAGYDGWKLSQGVSTTTTAAGEAAQKDAPTGAAFGVQVYVGTSKSKSESDSRTSTVTGTNLQAKTIDLTATETDLQMAAAKLQAEEIRLAAQRDIHLQAAANTSTLRNTNKSSSAGVGVTFGFGQQNGFSIQLNAGQAKGRANGTETVWDNTLITATDTLTVTSGRDTT</sequence>
<dbReference type="NCBIfam" id="TIGR01731">
    <property type="entry name" value="fil_hemag_20aa"/>
    <property type="match status" value="18"/>
</dbReference>
<dbReference type="SMART" id="SM00912">
    <property type="entry name" value="Haemagg_act"/>
    <property type="match status" value="1"/>
</dbReference>
<dbReference type="InterPro" id="IPR025157">
    <property type="entry name" value="Hemagglutinin_rpt"/>
</dbReference>
<dbReference type="Pfam" id="PF05594">
    <property type="entry name" value="Fil_haemagg"/>
    <property type="match status" value="9"/>
</dbReference>
<dbReference type="OrthoDB" id="5666689at2"/>
<dbReference type="InterPro" id="IPR011050">
    <property type="entry name" value="Pectin_lyase_fold/virulence"/>
</dbReference>
<dbReference type="NCBIfam" id="TIGR01901">
    <property type="entry name" value="adhes_NPXG"/>
    <property type="match status" value="1"/>
</dbReference>
<dbReference type="Pfam" id="PF05860">
    <property type="entry name" value="TPS"/>
    <property type="match status" value="1"/>
</dbReference>
<dbReference type="InterPro" id="IPR010069">
    <property type="entry name" value="CdiA_FHA1_rpt"/>
</dbReference>
<proteinExistence type="predicted"/>
<feature type="non-terminal residue" evidence="3">
    <location>
        <position position="2093"/>
    </location>
</feature>
<gene>
    <name evidence="3" type="ORF">E6O51_21375</name>
</gene>
<evidence type="ECO:0000259" key="2">
    <source>
        <dbReference type="SMART" id="SM00912"/>
    </source>
</evidence>
<feature type="compositionally biased region" description="Pro residues" evidence="1">
    <location>
        <begin position="1186"/>
        <end position="1196"/>
    </location>
</feature>
<dbReference type="InterPro" id="IPR012334">
    <property type="entry name" value="Pectin_lyas_fold"/>
</dbReference>
<comment type="caution">
    <text evidence="3">The sequence shown here is derived from an EMBL/GenBank/DDBJ whole genome shotgun (WGS) entry which is preliminary data.</text>
</comment>
<dbReference type="GO" id="GO:0003824">
    <property type="term" value="F:catalytic activity"/>
    <property type="evidence" value="ECO:0007669"/>
    <property type="project" value="UniProtKB-ARBA"/>
</dbReference>
<accession>A0A4S4A848</accession>
<reference evidence="3 4" key="1">
    <citation type="submission" date="2019-04" db="EMBL/GenBank/DDBJ databases">
        <title>Azoarcus rhizosphaerae sp. nov. isolated from rhizosphere of Ficus religiosa.</title>
        <authorList>
            <person name="Lin S.-Y."/>
            <person name="Hameed A."/>
            <person name="Hsu Y.-H."/>
            <person name="Young C.-C."/>
        </authorList>
    </citation>
    <scope>NUCLEOTIDE SEQUENCE [LARGE SCALE GENOMIC DNA]</scope>
    <source>
        <strain evidence="3 4">CC-YHH848</strain>
    </source>
</reference>
<dbReference type="SUPFAM" id="SSF51126">
    <property type="entry name" value="Pectin lyase-like"/>
    <property type="match status" value="1"/>
</dbReference>
<evidence type="ECO:0000256" key="1">
    <source>
        <dbReference type="SAM" id="MobiDB-lite"/>
    </source>
</evidence>
<keyword evidence="4" id="KW-1185">Reference proteome</keyword>
<dbReference type="RefSeq" id="WP_136387060.1">
    <property type="nucleotide sequence ID" value="NZ_SSOD01000028.1"/>
</dbReference>
<dbReference type="Pfam" id="PF13018">
    <property type="entry name" value="ESPR"/>
    <property type="match status" value="1"/>
</dbReference>
<feature type="domain" description="Filamentous haemagglutinin FhaB/tRNA nuclease CdiA-like TPS" evidence="2">
    <location>
        <begin position="88"/>
        <end position="208"/>
    </location>
</feature>